<gene>
    <name evidence="1" type="ORF">B4121_1405</name>
    <name evidence="2" type="ORF">CHCC15381_3616</name>
</gene>
<name>A0A6I7TVJ8_9BACI</name>
<organism evidence="1 3">
    <name type="scientific">Bacillus paralicheniformis</name>
    <dbReference type="NCBI Taxonomy" id="1648923"/>
    <lineage>
        <taxon>Bacteria</taxon>
        <taxon>Bacillati</taxon>
        <taxon>Bacillota</taxon>
        <taxon>Bacilli</taxon>
        <taxon>Bacillales</taxon>
        <taxon>Bacillaceae</taxon>
        <taxon>Bacillus</taxon>
    </lineage>
</organism>
<dbReference type="Proteomes" id="UP000185604">
    <property type="component" value="Unassembled WGS sequence"/>
</dbReference>
<dbReference type="Proteomes" id="UP000429980">
    <property type="component" value="Unassembled WGS sequence"/>
</dbReference>
<evidence type="ECO:0000313" key="3">
    <source>
        <dbReference type="Proteomes" id="UP000185604"/>
    </source>
</evidence>
<comment type="caution">
    <text evidence="1">The sequence shown here is derived from an EMBL/GenBank/DDBJ whole genome shotgun (WGS) entry which is preliminary data.</text>
</comment>
<reference evidence="1 3" key="1">
    <citation type="journal article" date="2016" name="Front. Microbiol.">
        <title>High-Level Heat Resistance of Spores of Bacillus amyloliquefaciens and Bacillus licheniformis Results from the Presence of a spoVA Operon in a Tn1546 Transposon.</title>
        <authorList>
            <person name="Berendsen E.M."/>
            <person name="Koning R.A."/>
            <person name="Boekhorst J."/>
            <person name="de Jong A."/>
            <person name="Kuipers O.P."/>
            <person name="Wells-Bennik M.H."/>
        </authorList>
    </citation>
    <scope>NUCLEOTIDE SEQUENCE [LARGE SCALE GENOMIC DNA]</scope>
    <source>
        <strain evidence="1 3">B4121</strain>
    </source>
</reference>
<evidence type="ECO:0000313" key="2">
    <source>
        <dbReference type="EMBL" id="TWL35173.1"/>
    </source>
</evidence>
<reference evidence="2 4" key="2">
    <citation type="submission" date="2019-06" db="EMBL/GenBank/DDBJ databases">
        <title>Genome sequence analysis of &gt;100 Bacillus licheniformis strains suggests intrinsic resistance to this species.</title>
        <authorList>
            <person name="Wels M."/>
            <person name="Siezen R.J."/>
            <person name="Johansen E."/>
            <person name="Stuer-Lauridsen B."/>
            <person name="Bjerre K."/>
            <person name="Nielsen B.K.K."/>
        </authorList>
    </citation>
    <scope>NUCLEOTIDE SEQUENCE [LARGE SCALE GENOMIC DNA]</scope>
    <source>
        <strain evidence="2 4">BAC-15381</strain>
    </source>
</reference>
<protein>
    <submittedName>
        <fullName evidence="1">Uncharacterized protein</fullName>
    </submittedName>
</protein>
<dbReference type="EMBL" id="NILF01000062">
    <property type="protein sequence ID" value="TWL35173.1"/>
    <property type="molecule type" value="Genomic_DNA"/>
</dbReference>
<dbReference type="EMBL" id="LKPO01000008">
    <property type="protein sequence ID" value="OLF95843.1"/>
    <property type="molecule type" value="Genomic_DNA"/>
</dbReference>
<sequence length="68" mass="7747">MDKIAGLSVRRFQAEGKRRICLIAYNGILLIRKALRRESQSLNDEMLRGNEGHFSHADLVLVNHSVTK</sequence>
<evidence type="ECO:0000313" key="4">
    <source>
        <dbReference type="Proteomes" id="UP000429980"/>
    </source>
</evidence>
<keyword evidence="4" id="KW-1185">Reference proteome</keyword>
<dbReference type="AlphaFoldDB" id="A0A6I7TVJ8"/>
<proteinExistence type="predicted"/>
<evidence type="ECO:0000313" key="1">
    <source>
        <dbReference type="EMBL" id="OLF95843.1"/>
    </source>
</evidence>
<accession>A0A6I7TVJ8</accession>